<dbReference type="InterPro" id="IPR049503">
    <property type="entry name" value="AbiJ_NTD4"/>
</dbReference>
<evidence type="ECO:0000259" key="1">
    <source>
        <dbReference type="Pfam" id="PF18863"/>
    </source>
</evidence>
<dbReference type="RefSeq" id="WP_044265823.1">
    <property type="nucleotide sequence ID" value="NZ_CP081478.1"/>
</dbReference>
<organism evidence="2">
    <name type="scientific">Pseudomonas aeruginosa</name>
    <dbReference type="NCBI Taxonomy" id="287"/>
    <lineage>
        <taxon>Bacteria</taxon>
        <taxon>Pseudomonadati</taxon>
        <taxon>Pseudomonadota</taxon>
        <taxon>Gammaproteobacteria</taxon>
        <taxon>Pseudomonadales</taxon>
        <taxon>Pseudomonadaceae</taxon>
        <taxon>Pseudomonas</taxon>
    </lineage>
</organism>
<dbReference type="Pfam" id="PF18863">
    <property type="entry name" value="AbiJ_NTD4"/>
    <property type="match status" value="1"/>
</dbReference>
<dbReference type="AlphaFoldDB" id="A0A6C0L2M2"/>
<feature type="domain" description="HEPN AbiJ-N-terminal" evidence="1">
    <location>
        <begin position="3"/>
        <end position="142"/>
    </location>
</feature>
<proteinExistence type="predicted"/>
<accession>A0A6C0L2M2</accession>
<reference evidence="2" key="1">
    <citation type="submission" date="2019-10" db="EMBL/GenBank/DDBJ databases">
        <title>Extensively Drug-Resistant Pseudomonas aeruginosa ST664 clone carrying KPC-2-encoding megaplasmid in a burn clinic.</title>
        <authorList>
            <person name="Li Z."/>
            <person name="Cai Z."/>
            <person name="Cai Z."/>
            <person name="Zhang Y."/>
            <person name="Fu T."/>
            <person name="Jin Y."/>
            <person name="Cheng Z."/>
            <person name="Jin S."/>
            <person name="Wu W."/>
            <person name="Yang L."/>
            <person name="Bai F."/>
        </authorList>
    </citation>
    <scope>NUCLEOTIDE SEQUENCE</scope>
    <source>
        <strain evidence="2">NK546</strain>
        <plasmid evidence="2">pNK546b</plasmid>
    </source>
</reference>
<sequence>MRDTFSKRHGFASVEEAEITVREDAPQALQEYLIQLGYECGLKPSDLRQIICQALKVLPDKQNWSERPNIHEENVQLLDNCKWYKVYDVIERVAEYLGQRNYQGDIYEYFNDELNEFFVEHGIGWKLVDGRVEVRGPESFEVVLRSAKEAELQAGHLTASKELHQAISDLSRRPAPDSTGAIQHALASLECVARQVTGDHQPTLGKIMNDHRMLIPAPLDLAVIKTWAYASEFGRHLQEGREPSFEEAELVVGLCASISNYLIKKANSQ</sequence>
<keyword evidence="2" id="KW-0614">Plasmid</keyword>
<protein>
    <recommendedName>
        <fullName evidence="1">HEPN AbiJ-N-terminal domain-containing protein</fullName>
    </recommendedName>
</protein>
<geneLocation type="plasmid" evidence="2">
    <name>pNK546b</name>
</geneLocation>
<evidence type="ECO:0000313" key="2">
    <source>
        <dbReference type="EMBL" id="QHU24505.1"/>
    </source>
</evidence>
<dbReference type="EMBL" id="MN583270">
    <property type="protein sequence ID" value="QHU24505.1"/>
    <property type="molecule type" value="Genomic_DNA"/>
</dbReference>
<name>A0A6C0L2M2_PSEAI</name>